<dbReference type="AlphaFoldDB" id="A0A182M9B5"/>
<keyword evidence="3" id="KW-1185">Reference proteome</keyword>
<dbReference type="PANTHER" id="PTHR23529:SF2">
    <property type="entry name" value="GH19118P-RELATED"/>
    <property type="match status" value="1"/>
</dbReference>
<feature type="transmembrane region" description="Helical" evidence="1">
    <location>
        <begin position="108"/>
        <end position="131"/>
    </location>
</feature>
<reference evidence="3" key="1">
    <citation type="submission" date="2013-09" db="EMBL/GenBank/DDBJ databases">
        <title>The Genome Sequence of Anopheles culicifacies species A.</title>
        <authorList>
            <consortium name="The Broad Institute Genomics Platform"/>
            <person name="Neafsey D.E."/>
            <person name="Besansky N."/>
            <person name="Howell P."/>
            <person name="Walton C."/>
            <person name="Young S.K."/>
            <person name="Zeng Q."/>
            <person name="Gargeya S."/>
            <person name="Fitzgerald M."/>
            <person name="Haas B."/>
            <person name="Abouelleil A."/>
            <person name="Allen A.W."/>
            <person name="Alvarado L."/>
            <person name="Arachchi H.M."/>
            <person name="Berlin A.M."/>
            <person name="Chapman S.B."/>
            <person name="Gainer-Dewar J."/>
            <person name="Goldberg J."/>
            <person name="Griggs A."/>
            <person name="Gujja S."/>
            <person name="Hansen M."/>
            <person name="Howarth C."/>
            <person name="Imamovic A."/>
            <person name="Ireland A."/>
            <person name="Larimer J."/>
            <person name="McCowan C."/>
            <person name="Murphy C."/>
            <person name="Pearson M."/>
            <person name="Poon T.W."/>
            <person name="Priest M."/>
            <person name="Roberts A."/>
            <person name="Saif S."/>
            <person name="Shea T."/>
            <person name="Sisk P."/>
            <person name="Sykes S."/>
            <person name="Wortman J."/>
            <person name="Nusbaum C."/>
            <person name="Birren B."/>
        </authorList>
    </citation>
    <scope>NUCLEOTIDE SEQUENCE [LARGE SCALE GENOMIC DNA]</scope>
    <source>
        <strain evidence="3">A-37</strain>
    </source>
</reference>
<proteinExistence type="predicted"/>
<dbReference type="STRING" id="139723.A0A182M9B5"/>
<evidence type="ECO:0000313" key="2">
    <source>
        <dbReference type="EnsemblMetazoa" id="ACUA012658-PA"/>
    </source>
</evidence>
<keyword evidence="1" id="KW-0472">Membrane</keyword>
<dbReference type="EnsemblMetazoa" id="ACUA012658-RA">
    <property type="protein sequence ID" value="ACUA012658-PA"/>
    <property type="gene ID" value="ACUA012658"/>
</dbReference>
<accession>A0A182M9B5</accession>
<keyword evidence="1" id="KW-1133">Transmembrane helix</keyword>
<protein>
    <submittedName>
        <fullName evidence="2">Uncharacterized protein</fullName>
    </submittedName>
</protein>
<evidence type="ECO:0000256" key="1">
    <source>
        <dbReference type="SAM" id="Phobius"/>
    </source>
</evidence>
<sequence length="135" mass="14949">MAGFMRQLSCILCSMMLLFCGGMHIGWSITHLNMGGNRWAVGISIDEFRFAILSFFTGCGFILLIVAATKTLLPTRVWIMLSAFFFMINGVFFVAMPTYYAATVATRIIAGAFSSETPIFLPSMAHFWSFLASVT</sequence>
<dbReference type="PANTHER" id="PTHR23529">
    <property type="entry name" value="GH19118P-RELATED"/>
    <property type="match status" value="1"/>
</dbReference>
<dbReference type="EMBL" id="AXCM01017198">
    <property type="status" value="NOT_ANNOTATED_CDS"/>
    <property type="molecule type" value="Genomic_DNA"/>
</dbReference>
<name>A0A182M9B5_9DIPT</name>
<feature type="transmembrane region" description="Helical" evidence="1">
    <location>
        <begin position="78"/>
        <end position="102"/>
    </location>
</feature>
<dbReference type="Proteomes" id="UP000075883">
    <property type="component" value="Unassembled WGS sequence"/>
</dbReference>
<feature type="transmembrane region" description="Helical" evidence="1">
    <location>
        <begin position="48"/>
        <end position="66"/>
    </location>
</feature>
<evidence type="ECO:0000313" key="3">
    <source>
        <dbReference type="Proteomes" id="UP000075883"/>
    </source>
</evidence>
<organism evidence="2 3">
    <name type="scientific">Anopheles culicifacies</name>
    <dbReference type="NCBI Taxonomy" id="139723"/>
    <lineage>
        <taxon>Eukaryota</taxon>
        <taxon>Metazoa</taxon>
        <taxon>Ecdysozoa</taxon>
        <taxon>Arthropoda</taxon>
        <taxon>Hexapoda</taxon>
        <taxon>Insecta</taxon>
        <taxon>Pterygota</taxon>
        <taxon>Neoptera</taxon>
        <taxon>Endopterygota</taxon>
        <taxon>Diptera</taxon>
        <taxon>Nematocera</taxon>
        <taxon>Culicoidea</taxon>
        <taxon>Culicidae</taxon>
        <taxon>Anophelinae</taxon>
        <taxon>Anopheles</taxon>
        <taxon>culicifacies species complex</taxon>
    </lineage>
</organism>
<reference evidence="2" key="2">
    <citation type="submission" date="2020-05" db="UniProtKB">
        <authorList>
            <consortium name="EnsemblMetazoa"/>
        </authorList>
    </citation>
    <scope>IDENTIFICATION</scope>
    <source>
        <strain evidence="2">A-37</strain>
    </source>
</reference>
<dbReference type="VEuPathDB" id="VectorBase:ACUA012658"/>
<keyword evidence="1" id="KW-0812">Transmembrane</keyword>